<evidence type="ECO:0000256" key="4">
    <source>
        <dbReference type="ARBA" id="ARBA00023054"/>
    </source>
</evidence>
<proteinExistence type="inferred from homology"/>
<feature type="region of interest" description="Disordered" evidence="8">
    <location>
        <begin position="508"/>
        <end position="551"/>
    </location>
</feature>
<keyword evidence="5" id="KW-0539">Nucleus</keyword>
<gene>
    <name evidence="11" type="primary">Calcoco1</name>
</gene>
<feature type="region of interest" description="Disordered" evidence="8">
    <location>
        <begin position="565"/>
        <end position="601"/>
    </location>
</feature>
<evidence type="ECO:0000259" key="10">
    <source>
        <dbReference type="Pfam" id="PF17751"/>
    </source>
</evidence>
<accession>C7B9E6</accession>
<dbReference type="InterPro" id="IPR041611">
    <property type="entry name" value="SKICH"/>
</dbReference>
<evidence type="ECO:0000256" key="2">
    <source>
        <dbReference type="ARBA" id="ARBA00004496"/>
    </source>
</evidence>
<feature type="coiled-coil region" evidence="7">
    <location>
        <begin position="158"/>
        <end position="318"/>
    </location>
</feature>
<dbReference type="GO" id="GO:0003713">
    <property type="term" value="F:transcription coactivator activity"/>
    <property type="evidence" value="ECO:0007669"/>
    <property type="project" value="TreeGrafter"/>
</dbReference>
<dbReference type="EMBL" id="FJ824600">
    <property type="protein sequence ID" value="ACU32579.1"/>
    <property type="molecule type" value="Genomic_DNA"/>
</dbReference>
<feature type="compositionally biased region" description="Polar residues" evidence="8">
    <location>
        <begin position="527"/>
        <end position="551"/>
    </location>
</feature>
<feature type="domain" description="SKICH" evidence="10">
    <location>
        <begin position="13"/>
        <end position="116"/>
    </location>
</feature>
<dbReference type="Gene3D" id="2.60.40.2840">
    <property type="match status" value="1"/>
</dbReference>
<dbReference type="InterPro" id="IPR051002">
    <property type="entry name" value="UBA_autophagy_assoc_protein"/>
</dbReference>
<keyword evidence="4 7" id="KW-0175">Coiled coil</keyword>
<protein>
    <submittedName>
        <fullName evidence="11">Calcium binding and coiled-coil domain 1</fullName>
    </submittedName>
</protein>
<dbReference type="Pfam" id="PF17751">
    <property type="entry name" value="SKICH"/>
    <property type="match status" value="1"/>
</dbReference>
<evidence type="ECO:0000256" key="3">
    <source>
        <dbReference type="ARBA" id="ARBA00022490"/>
    </source>
</evidence>
<evidence type="ECO:0000256" key="5">
    <source>
        <dbReference type="ARBA" id="ARBA00023242"/>
    </source>
</evidence>
<dbReference type="GO" id="GO:0005634">
    <property type="term" value="C:nucleus"/>
    <property type="evidence" value="ECO:0007669"/>
    <property type="project" value="UniProtKB-SubCell"/>
</dbReference>
<sequence length="616" mass="69826">MEALPKSQSQPKVTFHNVASLYIPGTSVECHYSLAPHARWTSKDWIGIFKVRWSSVRDYHTFLWSPSPDGYAEGSPTNCSVRFQASYLPRSGPTLYQFCYVEFKGEVAGVSTPFTFSDPKPEEDFITLEDFENNSDMLVVMTKTSLLERQLEESDRTKESLVARQRHLEGEMQQLQGKIEELEQALEIAIAEQTRLNQETHSLEEEKQRVTTQHISLEQEHAQAIDRIQELEEDIQALSGTVLEKESELERYRCELRSHSEASQLEVQRLQGEQQVLRNALADTDSLVTELRDEVEDLQQKASAAHELKGQVDILREQLRCTHDQLAASQQKVVLMGEEMGSASSTRDRTMSELHRSRLDVADLNIRLAEVTVKWKESKGQWLKEKAIFLQSSEAEKERVLKLSVELVKVKSSLQEQESEAENLRLELIRERDCSRVQLSELLRERKEMKSGFRVVEKEKEKLQEEKQELLEYVKVLEARLEQIPGPNDSDATYKEASAITEVADGAEDVECAPITPSEGRGRPRLSSYSLCDNTNSQDSLTFNTPPLSPQELNSQVVISQPMAISPQHNPAPHDSSSESEDEEAGGVYSEATPSQSDGLNALLTELGHTLHFEVR</sequence>
<evidence type="ECO:0000259" key="9">
    <source>
        <dbReference type="Pfam" id="PF07888"/>
    </source>
</evidence>
<dbReference type="GO" id="GO:0005737">
    <property type="term" value="C:cytoplasm"/>
    <property type="evidence" value="ECO:0007669"/>
    <property type="project" value="UniProtKB-SubCell"/>
</dbReference>
<dbReference type="PANTHER" id="PTHR31915:SF5">
    <property type="entry name" value="CALCIUM-BINDING AND COILED-COIL DOMAIN-CONTAINING PROTEIN 1"/>
    <property type="match status" value="1"/>
</dbReference>
<dbReference type="PANTHER" id="PTHR31915">
    <property type="entry name" value="SKICH DOMAIN-CONTAINING PROTEIN"/>
    <property type="match status" value="1"/>
</dbReference>
<evidence type="ECO:0000256" key="7">
    <source>
        <dbReference type="SAM" id="Coils"/>
    </source>
</evidence>
<evidence type="ECO:0000313" key="11">
    <source>
        <dbReference type="EMBL" id="ACU32579.1"/>
    </source>
</evidence>
<feature type="coiled-coil region" evidence="7">
    <location>
        <begin position="407"/>
        <end position="480"/>
    </location>
</feature>
<comment type="subcellular location">
    <subcellularLocation>
        <location evidence="2">Cytoplasm</location>
    </subcellularLocation>
    <subcellularLocation>
        <location evidence="1">Nucleus</location>
    </subcellularLocation>
</comment>
<name>C7B9E6_CALMI</name>
<evidence type="ECO:0000256" key="1">
    <source>
        <dbReference type="ARBA" id="ARBA00004123"/>
    </source>
</evidence>
<comment type="similarity">
    <text evidence="6">Belongs to the CALCOCO family.</text>
</comment>
<dbReference type="InterPro" id="IPR012852">
    <property type="entry name" value="CALCOCO1-like"/>
</dbReference>
<dbReference type="AlphaFoldDB" id="C7B9E6"/>
<dbReference type="GO" id="GO:0045944">
    <property type="term" value="P:positive regulation of transcription by RNA polymerase II"/>
    <property type="evidence" value="ECO:0007669"/>
    <property type="project" value="TreeGrafter"/>
</dbReference>
<feature type="domain" description="Calcium binding and coiled-coil" evidence="9">
    <location>
        <begin position="120"/>
        <end position="578"/>
    </location>
</feature>
<dbReference type="Pfam" id="PF07888">
    <property type="entry name" value="CALCOCO1"/>
    <property type="match status" value="1"/>
</dbReference>
<keyword evidence="3" id="KW-0963">Cytoplasm</keyword>
<organism evidence="11">
    <name type="scientific">Callorhinchus milii</name>
    <name type="common">Ghost shark</name>
    <dbReference type="NCBI Taxonomy" id="7868"/>
    <lineage>
        <taxon>Eukaryota</taxon>
        <taxon>Metazoa</taxon>
        <taxon>Chordata</taxon>
        <taxon>Craniata</taxon>
        <taxon>Vertebrata</taxon>
        <taxon>Chondrichthyes</taxon>
        <taxon>Holocephali</taxon>
        <taxon>Chimaeriformes</taxon>
        <taxon>Callorhinchidae</taxon>
        <taxon>Callorhinchus</taxon>
    </lineage>
</organism>
<reference evidence="11" key="1">
    <citation type="journal article" date="2009" name="Proc. Natl. Acad. Sci. U.S.A.">
        <title>Elephant shark (Callorhinchus milii) provides insights into the evolution of Hox gene clusters in gnathostomes.</title>
        <authorList>
            <person name="Ravi V."/>
            <person name="Lam K."/>
            <person name="Tay B.-H."/>
            <person name="Tay A."/>
            <person name="Brenner S."/>
            <person name="Venkatesh B."/>
        </authorList>
    </citation>
    <scope>NUCLEOTIDE SEQUENCE</scope>
</reference>
<evidence type="ECO:0000256" key="6">
    <source>
        <dbReference type="ARBA" id="ARBA00037963"/>
    </source>
</evidence>
<evidence type="ECO:0000256" key="8">
    <source>
        <dbReference type="SAM" id="MobiDB-lite"/>
    </source>
</evidence>